<evidence type="ECO:0000256" key="1">
    <source>
        <dbReference type="SAM" id="MobiDB-lite"/>
    </source>
</evidence>
<proteinExistence type="predicted"/>
<protein>
    <recommendedName>
        <fullName evidence="5">YcxB family protein</fullName>
    </recommendedName>
</protein>
<evidence type="ECO:0000256" key="2">
    <source>
        <dbReference type="SAM" id="Phobius"/>
    </source>
</evidence>
<keyword evidence="2" id="KW-0812">Transmembrane</keyword>
<feature type="compositionally biased region" description="Polar residues" evidence="1">
    <location>
        <begin position="8"/>
        <end position="17"/>
    </location>
</feature>
<comment type="caution">
    <text evidence="3">The sequence shown here is derived from an EMBL/GenBank/DDBJ whole genome shotgun (WGS) entry which is preliminary data.</text>
</comment>
<keyword evidence="4" id="KW-1185">Reference proteome</keyword>
<evidence type="ECO:0008006" key="5">
    <source>
        <dbReference type="Google" id="ProtNLM"/>
    </source>
</evidence>
<feature type="transmembrane region" description="Helical" evidence="2">
    <location>
        <begin position="81"/>
        <end position="101"/>
    </location>
</feature>
<organism evidence="3 4">
    <name type="scientific">Olsenella absiana</name>
    <dbReference type="NCBI Taxonomy" id="3115222"/>
    <lineage>
        <taxon>Bacteria</taxon>
        <taxon>Bacillati</taxon>
        <taxon>Actinomycetota</taxon>
        <taxon>Coriobacteriia</taxon>
        <taxon>Coriobacteriales</taxon>
        <taxon>Atopobiaceae</taxon>
        <taxon>Olsenella</taxon>
    </lineage>
</organism>
<keyword evidence="2" id="KW-1133">Transmembrane helix</keyword>
<dbReference type="Proteomes" id="UP001332931">
    <property type="component" value="Unassembled WGS sequence"/>
</dbReference>
<feature type="transmembrane region" description="Helical" evidence="2">
    <location>
        <begin position="56"/>
        <end position="75"/>
    </location>
</feature>
<gene>
    <name evidence="3" type="ORF">VXJ25_05885</name>
</gene>
<sequence>MPKKSKQTGRTAGQEQAPQARVDPSLGEVLYSSSFSYTPSLEDDAARLLGPEHAEAALNVCGGLICALIVVMLTFDRGLLPLAIAGVVLFVAVMAVSNRLVRIKRRWLDSHGHNAAALDEEASRRCVSVTSTHVIVEAAGAEPVAYPLSELRRARHTEDLCLADFGRGRLALFPRKAFGLAAYTSICKLLSEGPAQG</sequence>
<evidence type="ECO:0000313" key="3">
    <source>
        <dbReference type="EMBL" id="MEE6147518.1"/>
    </source>
</evidence>
<dbReference type="EMBL" id="JAZGJQ010000005">
    <property type="protein sequence ID" value="MEE6147518.1"/>
    <property type="molecule type" value="Genomic_DNA"/>
</dbReference>
<keyword evidence="2" id="KW-0472">Membrane</keyword>
<dbReference type="RefSeq" id="WP_330958286.1">
    <property type="nucleotide sequence ID" value="NZ_JAZGJQ010000005.1"/>
</dbReference>
<evidence type="ECO:0000313" key="4">
    <source>
        <dbReference type="Proteomes" id="UP001332931"/>
    </source>
</evidence>
<accession>A0ABU7RA96</accession>
<feature type="region of interest" description="Disordered" evidence="1">
    <location>
        <begin position="1"/>
        <end position="22"/>
    </location>
</feature>
<name>A0ABU7RA96_9ACTN</name>
<reference evidence="3 4" key="1">
    <citation type="submission" date="2024-01" db="EMBL/GenBank/DDBJ databases">
        <title>Description of Olsenella sp. nov., isolated from pig feces.</title>
        <authorList>
            <person name="Chang Y.-H."/>
        </authorList>
    </citation>
    <scope>NUCLEOTIDE SEQUENCE [LARGE SCALE GENOMIC DNA]</scope>
    <source>
        <strain evidence="3 4">YH-ols2223</strain>
    </source>
</reference>